<dbReference type="WBParaSite" id="TREG1_63610.1">
    <property type="protein sequence ID" value="TREG1_63610.1"/>
    <property type="gene ID" value="TREG1_63610"/>
</dbReference>
<comment type="subcellular location">
    <subcellularLocation>
        <location evidence="1">Mitochondrion inner membrane</location>
        <topology evidence="1">Peripheral membrane protein</topology>
        <orientation evidence="1">Matrix side</orientation>
    </subcellularLocation>
</comment>
<keyword evidence="5" id="KW-0496">Mitochondrion</keyword>
<keyword evidence="6" id="KW-0472">Membrane</keyword>
<keyword evidence="3" id="KW-0999">Mitochondrion inner membrane</keyword>
<dbReference type="PANTHER" id="PTHR31107:SF2">
    <property type="entry name" value="CYTOCHROME C OXIDASE ASSEMBLY FACTOR 8"/>
    <property type="match status" value="1"/>
</dbReference>
<evidence type="ECO:0000256" key="4">
    <source>
        <dbReference type="ARBA" id="ARBA00022946"/>
    </source>
</evidence>
<evidence type="ECO:0000256" key="3">
    <source>
        <dbReference type="ARBA" id="ARBA00022792"/>
    </source>
</evidence>
<name>A0AA85JZM7_TRIRE</name>
<evidence type="ECO:0000256" key="6">
    <source>
        <dbReference type="ARBA" id="ARBA00023136"/>
    </source>
</evidence>
<accession>A0AA85JZM7</accession>
<dbReference type="PANTHER" id="PTHR31107">
    <property type="entry name" value="APOPTOGENIC PROTEIN 1, MITOCHONDRIAL"/>
    <property type="match status" value="1"/>
</dbReference>
<proteinExistence type="inferred from homology"/>
<keyword evidence="4" id="KW-0809">Transit peptide</keyword>
<evidence type="ECO:0000256" key="2">
    <source>
        <dbReference type="ARBA" id="ARBA00005453"/>
    </source>
</evidence>
<dbReference type="GO" id="GO:0097193">
    <property type="term" value="P:intrinsic apoptotic signaling pathway"/>
    <property type="evidence" value="ECO:0007669"/>
    <property type="project" value="InterPro"/>
</dbReference>
<comment type="similarity">
    <text evidence="2">Belongs to the COA8 family.</text>
</comment>
<dbReference type="GO" id="GO:0005743">
    <property type="term" value="C:mitochondrial inner membrane"/>
    <property type="evidence" value="ECO:0007669"/>
    <property type="project" value="UniProtKB-SubCell"/>
</dbReference>
<organism evidence="7 8">
    <name type="scientific">Trichobilharzia regenti</name>
    <name type="common">Nasal bird schistosome</name>
    <dbReference type="NCBI Taxonomy" id="157069"/>
    <lineage>
        <taxon>Eukaryota</taxon>
        <taxon>Metazoa</taxon>
        <taxon>Spiralia</taxon>
        <taxon>Lophotrochozoa</taxon>
        <taxon>Platyhelminthes</taxon>
        <taxon>Trematoda</taxon>
        <taxon>Digenea</taxon>
        <taxon>Strigeidida</taxon>
        <taxon>Schistosomatoidea</taxon>
        <taxon>Schistosomatidae</taxon>
        <taxon>Trichobilharzia</taxon>
    </lineage>
</organism>
<sequence>MFSHRIRLFSSLYSKSPLVFANADAWSPTDFCKYFSKISMKESERTQSTNQVKSESFYNTTTTSTTEPFHCLSNIQPPRLKSKSSDDTPLELKYRKVYEETWRWLDEYWSAYNLSYIKAKNAFLARENMNIKDVKADDSCERKGVTDLGAFHRQFLEENKQKRIHFNLQWYRRIAYIVYLSILVDFQQVYNRLRYTLFPKQKDLVKKENGKVT</sequence>
<dbReference type="Proteomes" id="UP000050795">
    <property type="component" value="Unassembled WGS sequence"/>
</dbReference>
<evidence type="ECO:0000256" key="1">
    <source>
        <dbReference type="ARBA" id="ARBA00004443"/>
    </source>
</evidence>
<evidence type="ECO:0000256" key="5">
    <source>
        <dbReference type="ARBA" id="ARBA00023128"/>
    </source>
</evidence>
<dbReference type="AlphaFoldDB" id="A0AA85JZM7"/>
<dbReference type="Pfam" id="PF10231">
    <property type="entry name" value="COA8"/>
    <property type="match status" value="1"/>
</dbReference>
<protein>
    <submittedName>
        <fullName evidence="8">Uncharacterized protein</fullName>
    </submittedName>
</protein>
<evidence type="ECO:0000313" key="8">
    <source>
        <dbReference type="WBParaSite" id="TREG1_63610.1"/>
    </source>
</evidence>
<dbReference type="InterPro" id="IPR018796">
    <property type="entry name" value="COA8"/>
</dbReference>
<reference evidence="8" key="2">
    <citation type="submission" date="2023-11" db="UniProtKB">
        <authorList>
            <consortium name="WormBaseParasite"/>
        </authorList>
    </citation>
    <scope>IDENTIFICATION</scope>
</reference>
<keyword evidence="7" id="KW-1185">Reference proteome</keyword>
<evidence type="ECO:0000313" key="7">
    <source>
        <dbReference type="Proteomes" id="UP000050795"/>
    </source>
</evidence>
<reference evidence="7" key="1">
    <citation type="submission" date="2022-06" db="EMBL/GenBank/DDBJ databases">
        <authorList>
            <person name="Berger JAMES D."/>
            <person name="Berger JAMES D."/>
        </authorList>
    </citation>
    <scope>NUCLEOTIDE SEQUENCE [LARGE SCALE GENOMIC DNA]</scope>
</reference>